<feature type="binding site" evidence="5">
    <location>
        <position position="439"/>
    </location>
    <ligand>
        <name>Fe cation</name>
        <dbReference type="ChEBI" id="CHEBI:24875"/>
        <note>catalytic</note>
    </ligand>
</feature>
<evidence type="ECO:0008006" key="8">
    <source>
        <dbReference type="Google" id="ProtNLM"/>
    </source>
</evidence>
<reference evidence="6" key="1">
    <citation type="submission" date="2022-07" db="EMBL/GenBank/DDBJ databases">
        <title>Genome analysis of Parmales, a sister group of diatoms, reveals the evolutionary specialization of diatoms from phago-mixotrophs to photoautotrophs.</title>
        <authorList>
            <person name="Ban H."/>
            <person name="Sato S."/>
            <person name="Yoshikawa S."/>
            <person name="Kazumasa Y."/>
            <person name="Nakamura Y."/>
            <person name="Ichinomiya M."/>
            <person name="Saitoh K."/>
            <person name="Sato N."/>
            <person name="Blanc-Mathieu R."/>
            <person name="Endo H."/>
            <person name="Kuwata A."/>
            <person name="Ogata H."/>
        </authorList>
    </citation>
    <scope>NUCLEOTIDE SEQUENCE</scope>
</reference>
<dbReference type="Pfam" id="PF03055">
    <property type="entry name" value="RPE65"/>
    <property type="match status" value="1"/>
</dbReference>
<dbReference type="EMBL" id="BRXZ01000573">
    <property type="protein sequence ID" value="GMH47490.1"/>
    <property type="molecule type" value="Genomic_DNA"/>
</dbReference>
<evidence type="ECO:0000256" key="4">
    <source>
        <dbReference type="ARBA" id="ARBA00023004"/>
    </source>
</evidence>
<accession>A0A9W6ZBN5</accession>
<feature type="binding site" evidence="5">
    <location>
        <position position="129"/>
    </location>
    <ligand>
        <name>Fe cation</name>
        <dbReference type="ChEBI" id="CHEBI:24875"/>
        <note>catalytic</note>
    </ligand>
</feature>
<feature type="binding site" evidence="5">
    <location>
        <position position="252"/>
    </location>
    <ligand>
        <name>Fe cation</name>
        <dbReference type="ChEBI" id="CHEBI:24875"/>
        <note>catalytic</note>
    </ligand>
</feature>
<dbReference type="GO" id="GO:0009507">
    <property type="term" value="C:chloroplast"/>
    <property type="evidence" value="ECO:0007669"/>
    <property type="project" value="TreeGrafter"/>
</dbReference>
<dbReference type="OrthoDB" id="407010at2759"/>
<evidence type="ECO:0000256" key="2">
    <source>
        <dbReference type="ARBA" id="ARBA00022723"/>
    </source>
</evidence>
<dbReference type="InterPro" id="IPR004294">
    <property type="entry name" value="Carotenoid_Oase"/>
</dbReference>
<evidence type="ECO:0000256" key="5">
    <source>
        <dbReference type="PIRSR" id="PIRSR604294-1"/>
    </source>
</evidence>
<dbReference type="PANTHER" id="PTHR10543:SF24">
    <property type="entry name" value="CAROTENOID ISOMEROOXYGENASE"/>
    <property type="match status" value="1"/>
</dbReference>
<dbReference type="GO" id="GO:0010436">
    <property type="term" value="F:carotenoid dioxygenase activity"/>
    <property type="evidence" value="ECO:0007669"/>
    <property type="project" value="TreeGrafter"/>
</dbReference>
<dbReference type="Proteomes" id="UP001165082">
    <property type="component" value="Unassembled WGS sequence"/>
</dbReference>
<evidence type="ECO:0000256" key="1">
    <source>
        <dbReference type="ARBA" id="ARBA00006787"/>
    </source>
</evidence>
<dbReference type="AlphaFoldDB" id="A0A9W6ZBN5"/>
<dbReference type="PANTHER" id="PTHR10543">
    <property type="entry name" value="BETA-CAROTENE DIOXYGENASE"/>
    <property type="match status" value="1"/>
</dbReference>
<proteinExistence type="inferred from homology"/>
<protein>
    <recommendedName>
        <fullName evidence="8">Carotenoid oxygenase</fullName>
    </recommendedName>
</protein>
<evidence type="ECO:0000256" key="3">
    <source>
        <dbReference type="ARBA" id="ARBA00023002"/>
    </source>
</evidence>
<keyword evidence="2 5" id="KW-0479">Metal-binding</keyword>
<sequence length="445" mass="48145">MKHLFDGYACLVKVNFGSTSSPLVSARFVETDAFVAASTSNEMKYPEFGTPKSSLESGFMQKAQAFLQVIAGDPTDNACVNTVRLNDGTQLAMTETERGTFSVSPTTLQTKSRFPFTSDLNVGKLQTAHPVPDGTGGWINVGTTVGSLSGSYNVYRFGHVPGSPEVRELLTSVPAASPLQPRWQHSFAVTPRHIVLIEQPTPYDLPAMLGISSSPKYACIQWLPNESNLIHVIDRSTKTFTTTTAPPFFFFHVAGSQTADDGSHINVDLCTYADPEIVAALYLNRVGSKGGPELPTSRLSRLRIPLGGGSGSAEEATLIPLDDEDASGGFSDFPTVNEANYERYVWSIGAKKPTTVANRIVKTDILHGEHLYFDVPQNAIPGEPVFIPRPQSTAEDDGVLMFAVNLEESSSSEIFILCAATLSLQTRIASPENLPYGFHGHFYPS</sequence>
<gene>
    <name evidence="6" type="ORF">TrRE_jg9038</name>
</gene>
<dbReference type="GO" id="GO:0046872">
    <property type="term" value="F:metal ion binding"/>
    <property type="evidence" value="ECO:0007669"/>
    <property type="project" value="UniProtKB-KW"/>
</dbReference>
<feature type="binding site" evidence="5">
    <location>
        <position position="185"/>
    </location>
    <ligand>
        <name>Fe cation</name>
        <dbReference type="ChEBI" id="CHEBI:24875"/>
        <note>catalytic</note>
    </ligand>
</feature>
<name>A0A9W6ZBN5_9STRA</name>
<comment type="cofactor">
    <cofactor evidence="5">
        <name>Fe(2+)</name>
        <dbReference type="ChEBI" id="CHEBI:29033"/>
    </cofactor>
    <text evidence="5">Binds 1 Fe(2+) ion per subunit.</text>
</comment>
<dbReference type="GO" id="GO:0016121">
    <property type="term" value="P:carotene catabolic process"/>
    <property type="evidence" value="ECO:0007669"/>
    <property type="project" value="TreeGrafter"/>
</dbReference>
<keyword evidence="3" id="KW-0560">Oxidoreductase</keyword>
<keyword evidence="4 5" id="KW-0408">Iron</keyword>
<organism evidence="6 7">
    <name type="scientific">Triparma retinervis</name>
    <dbReference type="NCBI Taxonomy" id="2557542"/>
    <lineage>
        <taxon>Eukaryota</taxon>
        <taxon>Sar</taxon>
        <taxon>Stramenopiles</taxon>
        <taxon>Ochrophyta</taxon>
        <taxon>Bolidophyceae</taxon>
        <taxon>Parmales</taxon>
        <taxon>Triparmaceae</taxon>
        <taxon>Triparma</taxon>
    </lineage>
</organism>
<keyword evidence="7" id="KW-1185">Reference proteome</keyword>
<evidence type="ECO:0000313" key="7">
    <source>
        <dbReference type="Proteomes" id="UP001165082"/>
    </source>
</evidence>
<comment type="caution">
    <text evidence="6">The sequence shown here is derived from an EMBL/GenBank/DDBJ whole genome shotgun (WGS) entry which is preliminary data.</text>
</comment>
<comment type="similarity">
    <text evidence="1">Belongs to the carotenoid oxygenase family.</text>
</comment>
<evidence type="ECO:0000313" key="6">
    <source>
        <dbReference type="EMBL" id="GMH47490.1"/>
    </source>
</evidence>